<name>A0A0F9TCN1_9ZZZZ</name>
<evidence type="ECO:0000313" key="1">
    <source>
        <dbReference type="EMBL" id="KKN78995.1"/>
    </source>
</evidence>
<organism evidence="1">
    <name type="scientific">marine sediment metagenome</name>
    <dbReference type="NCBI Taxonomy" id="412755"/>
    <lineage>
        <taxon>unclassified sequences</taxon>
        <taxon>metagenomes</taxon>
        <taxon>ecological metagenomes</taxon>
    </lineage>
</organism>
<dbReference type="EMBL" id="LAZR01000254">
    <property type="protein sequence ID" value="KKN78995.1"/>
    <property type="molecule type" value="Genomic_DNA"/>
</dbReference>
<sequence length="71" mass="8127">MTIRRVSVETIKSKDNEVLKLLRLGVICNDPQGDYILFPVVIARRLLSYNCPEVKQELRSALAGYVHEPEE</sequence>
<accession>A0A0F9TCN1</accession>
<dbReference type="AlphaFoldDB" id="A0A0F9TCN1"/>
<comment type="caution">
    <text evidence="1">The sequence shown here is derived from an EMBL/GenBank/DDBJ whole genome shotgun (WGS) entry which is preliminary data.</text>
</comment>
<reference evidence="1" key="1">
    <citation type="journal article" date="2015" name="Nature">
        <title>Complex archaea that bridge the gap between prokaryotes and eukaryotes.</title>
        <authorList>
            <person name="Spang A."/>
            <person name="Saw J.H."/>
            <person name="Jorgensen S.L."/>
            <person name="Zaremba-Niedzwiedzka K."/>
            <person name="Martijn J."/>
            <person name="Lind A.E."/>
            <person name="van Eijk R."/>
            <person name="Schleper C."/>
            <person name="Guy L."/>
            <person name="Ettema T.J."/>
        </authorList>
    </citation>
    <scope>NUCLEOTIDE SEQUENCE</scope>
</reference>
<gene>
    <name evidence="1" type="ORF">LCGC14_0344710</name>
</gene>
<proteinExistence type="predicted"/>
<protein>
    <submittedName>
        <fullName evidence="1">Uncharacterized protein</fullName>
    </submittedName>
</protein>